<dbReference type="Pfam" id="PF07252">
    <property type="entry name" value="DUF1433"/>
    <property type="match status" value="1"/>
</dbReference>
<feature type="transmembrane region" description="Helical" evidence="1">
    <location>
        <begin position="6"/>
        <end position="25"/>
    </location>
</feature>
<dbReference type="Gene3D" id="3.10.450.130">
    <property type="entry name" value="folded 79 residue fragment of lin0334 like domains"/>
    <property type="match status" value="1"/>
</dbReference>
<proteinExistence type="predicted"/>
<comment type="caution">
    <text evidence="2">The sequence shown here is derived from an EMBL/GenBank/DDBJ whole genome shotgun (WGS) entry which is preliminary data.</text>
</comment>
<name>A0ABT4BQP7_9STAP</name>
<evidence type="ECO:0000313" key="3">
    <source>
        <dbReference type="Proteomes" id="UP001072952"/>
    </source>
</evidence>
<keyword evidence="1" id="KW-1133">Transmembrane helix</keyword>
<dbReference type="RefSeq" id="WP_124225578.1">
    <property type="nucleotide sequence ID" value="NZ_JANSKN010000006.1"/>
</dbReference>
<accession>A0ABT4BQP7</accession>
<dbReference type="EMBL" id="JANSLD010000042">
    <property type="protein sequence ID" value="MCY1584050.1"/>
    <property type="molecule type" value="Genomic_DNA"/>
</dbReference>
<reference evidence="2" key="1">
    <citation type="journal article" date="2022" name="Int. J. Mol. Sci.">
        <title>Phenotypic and Genotypic Virulence Characterisation of Staphylococcus pettenkoferi Strains Isolated from Human Bloodstream and Diabetic Foot Infections.</title>
        <authorList>
            <person name="Magnan C."/>
            <person name="Ahmad-Mansour N."/>
            <person name="Pouget C."/>
            <person name="Morsli M."/>
            <person name="Huc-Brandt S."/>
            <person name="Pantel A."/>
            <person name="Dunyach-Remy C."/>
            <person name="Sotto A."/>
            <person name="Molle V."/>
            <person name="Lavigne J.-P."/>
        </authorList>
    </citation>
    <scope>NUCLEOTIDE SEQUENCE</scope>
    <source>
        <strain evidence="2">NSP012P</strain>
    </source>
</reference>
<dbReference type="PROSITE" id="PS51257">
    <property type="entry name" value="PROKAR_LIPOPROTEIN"/>
    <property type="match status" value="1"/>
</dbReference>
<sequence length="116" mass="13683">MSRKTYIITDVIVLILIIAASCLIYKQNEKEKYYSEQIERITTYMKYNVKDYKSIIFTDFERNPMDGYEITGYINNDKKLEFTAGIRSTENYQFYGDISFTGELSKLLNKNTKSFS</sequence>
<reference evidence="2" key="2">
    <citation type="submission" date="2022-08" db="EMBL/GenBank/DDBJ databases">
        <authorList>
            <person name="Magnan C."/>
        </authorList>
    </citation>
    <scope>NUCLEOTIDE SEQUENCE</scope>
    <source>
        <strain evidence="2">NSP012P</strain>
    </source>
</reference>
<evidence type="ECO:0000313" key="2">
    <source>
        <dbReference type="EMBL" id="MCY1584050.1"/>
    </source>
</evidence>
<protein>
    <submittedName>
        <fullName evidence="2">DUF1433 domain-containing protein</fullName>
    </submittedName>
</protein>
<organism evidence="2 3">
    <name type="scientific">Staphylococcus pettenkoferi</name>
    <dbReference type="NCBI Taxonomy" id="170573"/>
    <lineage>
        <taxon>Bacteria</taxon>
        <taxon>Bacillati</taxon>
        <taxon>Bacillota</taxon>
        <taxon>Bacilli</taxon>
        <taxon>Bacillales</taxon>
        <taxon>Staphylococcaceae</taxon>
        <taxon>Staphylococcus</taxon>
    </lineage>
</organism>
<keyword evidence="3" id="KW-1185">Reference proteome</keyword>
<evidence type="ECO:0000256" key="1">
    <source>
        <dbReference type="SAM" id="Phobius"/>
    </source>
</evidence>
<keyword evidence="1" id="KW-0472">Membrane</keyword>
<dbReference type="Proteomes" id="UP001072952">
    <property type="component" value="Unassembled WGS sequence"/>
</dbReference>
<gene>
    <name evidence="2" type="ORF">NW133_11160</name>
</gene>
<dbReference type="InterPro" id="IPR009881">
    <property type="entry name" value="DUF1433"/>
</dbReference>
<keyword evidence="1" id="KW-0812">Transmembrane</keyword>